<dbReference type="GO" id="GO:0009014">
    <property type="term" value="F:succinyl-diaminopimelate desuccinylase activity"/>
    <property type="evidence" value="ECO:0007669"/>
    <property type="project" value="UniProtKB-EC"/>
</dbReference>
<proteinExistence type="predicted"/>
<dbReference type="EMBL" id="UGXK01000001">
    <property type="protein sequence ID" value="SUG71460.1"/>
    <property type="molecule type" value="Genomic_DNA"/>
</dbReference>
<keyword evidence="1" id="KW-0378">Hydrolase</keyword>
<name>A0A379UT70_SALET</name>
<organism evidence="1 2">
    <name type="scientific">Salmonella enterica I</name>
    <dbReference type="NCBI Taxonomy" id="59201"/>
    <lineage>
        <taxon>Bacteria</taxon>
        <taxon>Pseudomonadati</taxon>
        <taxon>Pseudomonadota</taxon>
        <taxon>Gammaproteobacteria</taxon>
        <taxon>Enterobacterales</taxon>
        <taxon>Enterobacteriaceae</taxon>
        <taxon>Salmonella</taxon>
    </lineage>
</organism>
<dbReference type="Gene3D" id="3.40.630.10">
    <property type="entry name" value="Zn peptidases"/>
    <property type="match status" value="1"/>
</dbReference>
<dbReference type="Proteomes" id="UP000255534">
    <property type="component" value="Unassembled WGS sequence"/>
</dbReference>
<evidence type="ECO:0000313" key="1">
    <source>
        <dbReference type="EMBL" id="SUG71460.1"/>
    </source>
</evidence>
<dbReference type="SUPFAM" id="SSF53187">
    <property type="entry name" value="Zn-dependent exopeptidases"/>
    <property type="match status" value="1"/>
</dbReference>
<dbReference type="AlphaFoldDB" id="A0A379UT70"/>
<reference evidence="1 2" key="1">
    <citation type="submission" date="2018-06" db="EMBL/GenBank/DDBJ databases">
        <authorList>
            <consortium name="Pathogen Informatics"/>
            <person name="Doyle S."/>
        </authorList>
    </citation>
    <scope>NUCLEOTIDE SEQUENCE [LARGE SCALE GENOMIC DNA]</scope>
    <source>
        <strain evidence="1 2">NCTC5798</strain>
    </source>
</reference>
<protein>
    <submittedName>
        <fullName evidence="1">Succinyl-diaminopimelate desuccinylase</fullName>
        <ecNumber evidence="1">3.5.1.18</ecNumber>
    </submittedName>
</protein>
<gene>
    <name evidence="1" type="primary">dapE_1</name>
    <name evidence="1" type="ORF">NCTC5798_02618</name>
</gene>
<dbReference type="EC" id="3.5.1.18" evidence="1"/>
<accession>A0A379UT70</accession>
<sequence length="99" mass="11167">MSCPVIELTQQLIRRPSLSPDDAGCQALMIERLRKIGFTIEHMDFGDTQNFWAWRGRGETLAFAGILTSYRQAMSIAGSIRRLSLRFATECCSVAARRI</sequence>
<evidence type="ECO:0000313" key="2">
    <source>
        <dbReference type="Proteomes" id="UP000255534"/>
    </source>
</evidence>